<feature type="domain" description="ABC transporter" evidence="12">
    <location>
        <begin position="795"/>
        <end position="1043"/>
    </location>
</feature>
<dbReference type="InterPro" id="IPR029481">
    <property type="entry name" value="ABC_trans_N"/>
</dbReference>
<sequence length="1438" mass="160763">MNAAEGSKLPSERESLCTTMTGSPEASSHDPSSPAKSHDITEVHSDNTDTSSSASSEPVDYEWAKRNISIFNSAAGDSRHRGILFENLSIQGSASRLQTQSTVLSTLISPFTSSLDHFRHGHHHKQRANILHNIDGLVDSGELLLVLGRPGSGCSTFLKTISGYLDGLSLDQGSNIQYKGVSFDKMTKEYRGDAVYNEEQDHHFPHLTVRETLEFAAYARAPHTRPGNLSRDEYAQTAVGVAMALFGLSHTANTRVGNEYIRGVSGGERKRVSIAEMTLVRAPICTWDNSTRGLDANSALDFAKNLRLSASLTKTCHAAAVYQASEPIYNSFDNVTILYEGRQVYFGPCDRAVTYFERMGWKRHLRQVSADFLTSVTNPSERVPQDGMADKVPRTSTDFETYWRNSEEYSELREKMKNFSHDFPLDGREESKLKDVKRIEQANHVRESSPYLLSVPMQLRLCLVRAYRRALNDRAGIIATAVLQMLIAVLISSLFFDIPDNSDGLSQRASVIFLAVLTNNMIAMFEVNVLYGQRPIVEKQARYSFVRPFTEALAGVIIDLPIKTLRALLASVIVYFMANLRREPGHFFIYVLFQVVSVITMSGIFRCLAAATKTVSQAMALSGIVIISVAVYTGFTVSPPDMRPWLGWIRWINPVFYAFEAILANEYHGLQAKCVEYLPDYPSLSGLSFVCLEVGAVAGEHFVSGDRYIEKHYGFLYSHLWRNLGILFAFMIGLHVLYLVTTELVTGTVSKPESLSFLPGHIRKNMSRGDEEMKEVPKVSKELSQPPSMFHGSLPKHKNIFTWKGLCYDIPIKGGTKRLLDNVSGWVKPGTLTALMGVSGAGKTTLLNVLSQRMTVGVVTGDTLVNGRSLNTSICRKTGYVEQNDIHCPTSTVREALRFSAALRQLQSISTKEKEAYVEDVIQLLGMEDFAEAVVGKPGEGLNLEQRKLLTIGVELAAKPELLIFLDEPTSGLDSQSSLAICSVMKRLVENGQAVLATIHQPSPIMFEHFDRLLLLAKGGKTAYFGDIGNHGRLLLDYFESNGARQCLPDENPAEYILEVVGEGSHESTQPIDWAEKWNRSPQNQEVQDYLHYICSNSLPPPTTDKSSDFEFAMPITAQLYQVMKRDFQQYHRQPEYIFAKLALGIVCGLFVGFSFWMSDNSNQGFQNTLFSLFLLCTIFTTMLNQIMPKFVEKRALYELRERPSKTYSWKVFIFSQVVVELPWQALLGICTWASFYFSVYGGNQDPERQGLVLLFVLQFFLFASSFASLIASAVSNLALGSMMALFMFVLSLLSNGVMQPPSAMPNFWSQMHRVSPLTYYVGGISATALHGRPIVCSDRELVSFDAPAAQTCGEYLGKFLKTAPGKLYDWNSTAQCQYCPLSSADQYLAGRDISWENRWEYYGIFWAYFVFNIFGAVLLYYLFRVLPYSRANKAIAK</sequence>
<dbReference type="EMBL" id="HG793161">
    <property type="protein sequence ID" value="CRL28510.1"/>
    <property type="molecule type" value="Genomic_DNA"/>
</dbReference>
<dbReference type="InterPro" id="IPR034001">
    <property type="entry name" value="ABCG_PDR_1"/>
</dbReference>
<keyword evidence="14" id="KW-1185">Reference proteome</keyword>
<feature type="transmembrane region" description="Helical" evidence="11">
    <location>
        <begin position="587"/>
        <end position="608"/>
    </location>
</feature>
<evidence type="ECO:0000256" key="9">
    <source>
        <dbReference type="ARBA" id="ARBA00023136"/>
    </source>
</evidence>
<feature type="transmembrane region" description="Helical" evidence="11">
    <location>
        <begin position="1278"/>
        <end position="1299"/>
    </location>
</feature>
<dbReference type="PROSITE" id="PS00211">
    <property type="entry name" value="ABC_TRANSPORTER_1"/>
    <property type="match status" value="1"/>
</dbReference>
<evidence type="ECO:0000256" key="5">
    <source>
        <dbReference type="ARBA" id="ARBA00022692"/>
    </source>
</evidence>
<name>A0A0G4PQ69_PENC3</name>
<feature type="transmembrane region" description="Helical" evidence="11">
    <location>
        <begin position="1402"/>
        <end position="1424"/>
    </location>
</feature>
<dbReference type="Pfam" id="PF01061">
    <property type="entry name" value="ABC2_membrane"/>
    <property type="match status" value="2"/>
</dbReference>
<dbReference type="InterPro" id="IPR034003">
    <property type="entry name" value="ABCG_PDR_2"/>
</dbReference>
<dbReference type="GO" id="GO:0005886">
    <property type="term" value="C:plasma membrane"/>
    <property type="evidence" value="ECO:0007669"/>
    <property type="project" value="UniProtKB-SubCell"/>
</dbReference>
<reference evidence="13 14" key="1">
    <citation type="journal article" date="2014" name="Nat. Commun.">
        <title>Multiple recent horizontal transfers of a large genomic region in cheese making fungi.</title>
        <authorList>
            <person name="Cheeseman K."/>
            <person name="Ropars J."/>
            <person name="Renault P."/>
            <person name="Dupont J."/>
            <person name="Gouzy J."/>
            <person name="Branca A."/>
            <person name="Abraham A.L."/>
            <person name="Ceppi M."/>
            <person name="Conseiller E."/>
            <person name="Debuchy R."/>
            <person name="Malagnac F."/>
            <person name="Goarin A."/>
            <person name="Silar P."/>
            <person name="Lacoste S."/>
            <person name="Sallet E."/>
            <person name="Bensimon A."/>
            <person name="Giraud T."/>
            <person name="Brygoo Y."/>
        </authorList>
    </citation>
    <scope>NUCLEOTIDE SEQUENCE [LARGE SCALE GENOMIC DNA]</scope>
    <source>
        <strain evidence="14">FM 013</strain>
    </source>
</reference>
<dbReference type="SMART" id="SM00382">
    <property type="entry name" value="AAA"/>
    <property type="match status" value="2"/>
</dbReference>
<evidence type="ECO:0000256" key="11">
    <source>
        <dbReference type="SAM" id="Phobius"/>
    </source>
</evidence>
<feature type="domain" description="ABC transporter" evidence="12">
    <location>
        <begin position="112"/>
        <end position="365"/>
    </location>
</feature>
<dbReference type="Pfam" id="PF19055">
    <property type="entry name" value="ABC2_membrane_7"/>
    <property type="match status" value="1"/>
</dbReference>
<feature type="compositionally biased region" description="Polar residues" evidence="10">
    <location>
        <begin position="16"/>
        <end position="35"/>
    </location>
</feature>
<organism evidence="13 14">
    <name type="scientific">Penicillium camemberti (strain FM 013)</name>
    <dbReference type="NCBI Taxonomy" id="1429867"/>
    <lineage>
        <taxon>Eukaryota</taxon>
        <taxon>Fungi</taxon>
        <taxon>Dikarya</taxon>
        <taxon>Ascomycota</taxon>
        <taxon>Pezizomycotina</taxon>
        <taxon>Eurotiomycetes</taxon>
        <taxon>Eurotiomycetidae</taxon>
        <taxon>Eurotiales</taxon>
        <taxon>Aspergillaceae</taxon>
        <taxon>Penicillium</taxon>
    </lineage>
</organism>
<evidence type="ECO:0000256" key="10">
    <source>
        <dbReference type="SAM" id="MobiDB-lite"/>
    </source>
</evidence>
<dbReference type="GO" id="GO:0005524">
    <property type="term" value="F:ATP binding"/>
    <property type="evidence" value="ECO:0007669"/>
    <property type="project" value="UniProtKB-KW"/>
</dbReference>
<accession>A0A0G4PQ69</accession>
<dbReference type="InterPro" id="IPR043926">
    <property type="entry name" value="ABCG_dom"/>
</dbReference>
<feature type="transmembrane region" description="Helical" evidence="11">
    <location>
        <begin position="475"/>
        <end position="496"/>
    </location>
</feature>
<evidence type="ECO:0000313" key="13">
    <source>
        <dbReference type="EMBL" id="CRL28510.1"/>
    </source>
</evidence>
<keyword evidence="4" id="KW-1003">Cell membrane</keyword>
<keyword evidence="8 11" id="KW-1133">Transmembrane helix</keyword>
<dbReference type="InterPro" id="IPR027417">
    <property type="entry name" value="P-loop_NTPase"/>
</dbReference>
<comment type="similarity">
    <text evidence="2">Belongs to the ABC transporter superfamily. ABCG family. PDR (TC 3.A.1.205) subfamily.</text>
</comment>
<dbReference type="FunFam" id="3.40.50.300:FF:000054">
    <property type="entry name" value="ABC multidrug transporter atrF"/>
    <property type="match status" value="1"/>
</dbReference>
<dbReference type="STRING" id="1429867.A0A0G4PQ69"/>
<dbReference type="GO" id="GO:0140359">
    <property type="term" value="F:ABC-type transporter activity"/>
    <property type="evidence" value="ECO:0007669"/>
    <property type="project" value="InterPro"/>
</dbReference>
<feature type="transmembrane region" description="Helical" evidence="11">
    <location>
        <begin position="620"/>
        <end position="638"/>
    </location>
</feature>
<dbReference type="CDD" id="cd03232">
    <property type="entry name" value="ABCG_PDR_domain2"/>
    <property type="match status" value="1"/>
</dbReference>
<dbReference type="InterPro" id="IPR013525">
    <property type="entry name" value="ABC2_TM"/>
</dbReference>
<protein>
    <submittedName>
        <fullName evidence="13">CDR ABC transporter</fullName>
    </submittedName>
</protein>
<dbReference type="Pfam" id="PF14510">
    <property type="entry name" value="ABC_trans_N"/>
    <property type="match status" value="1"/>
</dbReference>
<dbReference type="Pfam" id="PF06422">
    <property type="entry name" value="PDR_CDR"/>
    <property type="match status" value="1"/>
</dbReference>
<feature type="transmembrane region" description="Helical" evidence="11">
    <location>
        <begin position="720"/>
        <end position="741"/>
    </location>
</feature>
<proteinExistence type="inferred from homology"/>
<evidence type="ECO:0000256" key="4">
    <source>
        <dbReference type="ARBA" id="ARBA00022475"/>
    </source>
</evidence>
<keyword evidence="9 11" id="KW-0472">Membrane</keyword>
<keyword evidence="5 11" id="KW-0812">Transmembrane</keyword>
<feature type="transmembrane region" description="Helical" evidence="11">
    <location>
        <begin position="1252"/>
        <end position="1271"/>
    </location>
</feature>
<feature type="transmembrane region" description="Helical" evidence="11">
    <location>
        <begin position="552"/>
        <end position="575"/>
    </location>
</feature>
<dbReference type="InterPro" id="IPR017871">
    <property type="entry name" value="ABC_transporter-like_CS"/>
</dbReference>
<feature type="transmembrane region" description="Helical" evidence="11">
    <location>
        <begin position="508"/>
        <end position="531"/>
    </location>
</feature>
<dbReference type="PANTHER" id="PTHR19241">
    <property type="entry name" value="ATP-BINDING CASSETTE TRANSPORTER"/>
    <property type="match status" value="1"/>
</dbReference>
<evidence type="ECO:0000259" key="12">
    <source>
        <dbReference type="PROSITE" id="PS50893"/>
    </source>
</evidence>
<dbReference type="InterPro" id="IPR003439">
    <property type="entry name" value="ABC_transporter-like_ATP-bd"/>
</dbReference>
<comment type="subcellular location">
    <subcellularLocation>
        <location evidence="1">Cell membrane</location>
        <topology evidence="1">Multi-pass membrane protein</topology>
    </subcellularLocation>
</comment>
<evidence type="ECO:0000313" key="14">
    <source>
        <dbReference type="Proteomes" id="UP000053732"/>
    </source>
</evidence>
<dbReference type="CDD" id="cd03233">
    <property type="entry name" value="ABCG_PDR_domain1"/>
    <property type="match status" value="1"/>
</dbReference>
<dbReference type="GO" id="GO:0016887">
    <property type="term" value="F:ATP hydrolysis activity"/>
    <property type="evidence" value="ECO:0007669"/>
    <property type="project" value="InterPro"/>
</dbReference>
<feature type="transmembrane region" description="Helical" evidence="11">
    <location>
        <begin position="1138"/>
        <end position="1158"/>
    </location>
</feature>
<evidence type="ECO:0000256" key="3">
    <source>
        <dbReference type="ARBA" id="ARBA00022448"/>
    </source>
</evidence>
<dbReference type="InterPro" id="IPR010929">
    <property type="entry name" value="PDR_CDR_ABC"/>
</dbReference>
<dbReference type="Gene3D" id="3.40.50.300">
    <property type="entry name" value="P-loop containing nucleotide triphosphate hydrolases"/>
    <property type="match status" value="2"/>
</dbReference>
<keyword evidence="7" id="KW-0067">ATP-binding</keyword>
<dbReference type="InterPro" id="IPR003593">
    <property type="entry name" value="AAA+_ATPase"/>
</dbReference>
<evidence type="ECO:0000256" key="8">
    <source>
        <dbReference type="ARBA" id="ARBA00022989"/>
    </source>
</evidence>
<dbReference type="PROSITE" id="PS50893">
    <property type="entry name" value="ABC_TRANSPORTER_2"/>
    <property type="match status" value="2"/>
</dbReference>
<feature type="transmembrane region" description="Helical" evidence="11">
    <location>
        <begin position="1170"/>
        <end position="1192"/>
    </location>
</feature>
<evidence type="ECO:0000256" key="7">
    <source>
        <dbReference type="ARBA" id="ARBA00022840"/>
    </source>
</evidence>
<gene>
    <name evidence="13" type="ORF">PCAMFM013_S028g000063</name>
</gene>
<keyword evidence="6" id="KW-0547">Nucleotide-binding</keyword>
<dbReference type="SUPFAM" id="SSF52540">
    <property type="entry name" value="P-loop containing nucleoside triphosphate hydrolases"/>
    <property type="match status" value="2"/>
</dbReference>
<feature type="transmembrane region" description="Helical" evidence="11">
    <location>
        <begin position="1212"/>
        <end position="1240"/>
    </location>
</feature>
<dbReference type="Proteomes" id="UP000053732">
    <property type="component" value="Unassembled WGS sequence"/>
</dbReference>
<dbReference type="Pfam" id="PF00005">
    <property type="entry name" value="ABC_tran"/>
    <property type="match status" value="2"/>
</dbReference>
<evidence type="ECO:0000256" key="1">
    <source>
        <dbReference type="ARBA" id="ARBA00004651"/>
    </source>
</evidence>
<evidence type="ECO:0000256" key="2">
    <source>
        <dbReference type="ARBA" id="ARBA00006012"/>
    </source>
</evidence>
<keyword evidence="3" id="KW-0813">Transport</keyword>
<evidence type="ECO:0000256" key="6">
    <source>
        <dbReference type="ARBA" id="ARBA00022741"/>
    </source>
</evidence>
<feature type="region of interest" description="Disordered" evidence="10">
    <location>
        <begin position="1"/>
        <end position="58"/>
    </location>
</feature>
<feature type="compositionally biased region" description="Basic and acidic residues" evidence="10">
    <location>
        <begin position="36"/>
        <end position="47"/>
    </location>
</feature>